<evidence type="ECO:0000256" key="1">
    <source>
        <dbReference type="ARBA" id="ARBA00004323"/>
    </source>
</evidence>
<keyword evidence="12" id="KW-0325">Glycoprotein</keyword>
<dbReference type="GO" id="GO:0006487">
    <property type="term" value="P:protein N-linked glycosylation"/>
    <property type="evidence" value="ECO:0007669"/>
    <property type="project" value="TreeGrafter"/>
</dbReference>
<dbReference type="PANTHER" id="PTHR15075:SF6">
    <property type="entry name" value="ALPHA-1,6-MANNOSYLGLYCOPROTEIN 6-BETA-N-ACETYLGLUCOSAMINYLTRANSFERASE B"/>
    <property type="match status" value="1"/>
</dbReference>
<keyword evidence="6" id="KW-0808">Transferase</keyword>
<dbReference type="OrthoDB" id="2113294at2759"/>
<evidence type="ECO:0000256" key="4">
    <source>
        <dbReference type="ARBA" id="ARBA00012671"/>
    </source>
</evidence>
<feature type="domain" description="Glycosyltransferase family 18 catalytic" evidence="14">
    <location>
        <begin position="10"/>
        <end position="80"/>
    </location>
</feature>
<comment type="catalytic activity">
    <reaction evidence="13">
        <text>N(4)-{beta-D-GlcNAc-(1-&gt;2)-[beta-D-GlcNAc-(1-&gt;4)]-alpha-D-Man-(1-&gt;3)-[beta-D-GlcNAc-(1-&gt;2)-alpha-D-Man-(1-&gt;6)]-beta-D-Man-(1-&gt;4)-beta-D-GlcNAc-(1-&gt;4)-beta-D-GlcNAc}-L-asparaginyl-[protein] + UDP-N-acetyl-alpha-D-glucosamine = N(4)-{beta-D-GlcNAc-(1-&gt;2)-[beta-D-GlcNAc-(1-&gt;4)]-alpha-D-Man-(1-&gt;3)-[beta-D-GlcNAc-(1-&gt;2)-[beta-D-GlcNAc-(1-&gt;6)]-alpha-D-Man-(1-&gt;6)]-beta-D-Man-(1-&gt;4)-beta-D-GlcNAc-(1-&gt;4)-beta-D-GlcNAc}-L-asparaginyl-[protein] + UDP + H(+)</text>
        <dbReference type="Rhea" id="RHEA:16921"/>
        <dbReference type="Rhea" id="RHEA-COMP:14374"/>
        <dbReference type="Rhea" id="RHEA-COMP:14377"/>
        <dbReference type="ChEBI" id="CHEBI:15378"/>
        <dbReference type="ChEBI" id="CHEBI:57705"/>
        <dbReference type="ChEBI" id="CHEBI:58223"/>
        <dbReference type="ChEBI" id="CHEBI:139507"/>
        <dbReference type="ChEBI" id="CHEBI:139510"/>
        <dbReference type="EC" id="2.4.1.155"/>
    </reaction>
</comment>
<keyword evidence="7" id="KW-0812">Transmembrane</keyword>
<evidence type="ECO:0000256" key="12">
    <source>
        <dbReference type="ARBA" id="ARBA00023180"/>
    </source>
</evidence>
<feature type="non-terminal residue" evidence="15">
    <location>
        <position position="85"/>
    </location>
</feature>
<keyword evidence="10" id="KW-0333">Golgi apparatus</keyword>
<dbReference type="GO" id="GO:0000139">
    <property type="term" value="C:Golgi membrane"/>
    <property type="evidence" value="ECO:0007669"/>
    <property type="project" value="UniProtKB-SubCell"/>
</dbReference>
<gene>
    <name evidence="15" type="ORF">NHX12_032111</name>
</gene>
<evidence type="ECO:0000256" key="3">
    <source>
        <dbReference type="ARBA" id="ARBA00007477"/>
    </source>
</evidence>
<proteinExistence type="inferred from homology"/>
<dbReference type="EMBL" id="JANIIK010000047">
    <property type="protein sequence ID" value="KAJ3601138.1"/>
    <property type="molecule type" value="Genomic_DNA"/>
</dbReference>
<keyword evidence="8" id="KW-0735">Signal-anchor</keyword>
<evidence type="ECO:0000256" key="5">
    <source>
        <dbReference type="ARBA" id="ARBA00022676"/>
    </source>
</evidence>
<dbReference type="InterPro" id="IPR026116">
    <property type="entry name" value="GT18_cat"/>
</dbReference>
<evidence type="ECO:0000313" key="15">
    <source>
        <dbReference type="EMBL" id="KAJ3601138.1"/>
    </source>
</evidence>
<keyword evidence="5" id="KW-0328">Glycosyltransferase</keyword>
<dbReference type="PANTHER" id="PTHR15075">
    <property type="entry name" value="ALPHA-MANNOSIDE BETA-1,6-N-ACETYLGLUCOSAMINYLTRANSFERASE"/>
    <property type="match status" value="1"/>
</dbReference>
<dbReference type="AlphaFoldDB" id="A0A9Q0IKA5"/>
<keyword evidence="16" id="KW-1185">Reference proteome</keyword>
<evidence type="ECO:0000256" key="9">
    <source>
        <dbReference type="ARBA" id="ARBA00022989"/>
    </source>
</evidence>
<keyword evidence="11" id="KW-0472">Membrane</keyword>
<dbReference type="GO" id="GO:0030144">
    <property type="term" value="F:alpha-1,6-mannosylglycoprotein 6-beta-N-acetylglucosaminyltransferase activity"/>
    <property type="evidence" value="ECO:0007669"/>
    <property type="project" value="UniProtKB-EC"/>
</dbReference>
<evidence type="ECO:0000256" key="6">
    <source>
        <dbReference type="ARBA" id="ARBA00022679"/>
    </source>
</evidence>
<accession>A0A9Q0IKA5</accession>
<evidence type="ECO:0000256" key="13">
    <source>
        <dbReference type="ARBA" id="ARBA00048243"/>
    </source>
</evidence>
<comment type="subcellular location">
    <subcellularLocation>
        <location evidence="1">Golgi apparatus membrane</location>
        <topology evidence="1">Single-pass type II membrane protein</topology>
    </subcellularLocation>
</comment>
<reference evidence="15" key="1">
    <citation type="submission" date="2022-07" db="EMBL/GenBank/DDBJ databases">
        <title>Chromosome-level genome of Muraenolepis orangiensis.</title>
        <authorList>
            <person name="Kim J."/>
        </authorList>
    </citation>
    <scope>NUCLEOTIDE SEQUENCE</scope>
    <source>
        <strain evidence="15">KU_S4_2022</strain>
        <tissue evidence="15">Muscle</tissue>
    </source>
</reference>
<evidence type="ECO:0000256" key="10">
    <source>
        <dbReference type="ARBA" id="ARBA00023034"/>
    </source>
</evidence>
<dbReference type="EC" id="2.4.1.155" evidence="4"/>
<evidence type="ECO:0000313" key="16">
    <source>
        <dbReference type="Proteomes" id="UP001148018"/>
    </source>
</evidence>
<organism evidence="15 16">
    <name type="scientific">Muraenolepis orangiensis</name>
    <name type="common">Patagonian moray cod</name>
    <dbReference type="NCBI Taxonomy" id="630683"/>
    <lineage>
        <taxon>Eukaryota</taxon>
        <taxon>Metazoa</taxon>
        <taxon>Chordata</taxon>
        <taxon>Craniata</taxon>
        <taxon>Vertebrata</taxon>
        <taxon>Euteleostomi</taxon>
        <taxon>Actinopterygii</taxon>
        <taxon>Neopterygii</taxon>
        <taxon>Teleostei</taxon>
        <taxon>Neoteleostei</taxon>
        <taxon>Acanthomorphata</taxon>
        <taxon>Zeiogadaria</taxon>
        <taxon>Gadariae</taxon>
        <taxon>Gadiformes</taxon>
        <taxon>Muraenolepidoidei</taxon>
        <taxon>Muraenolepididae</taxon>
        <taxon>Muraenolepis</taxon>
    </lineage>
</organism>
<evidence type="ECO:0000259" key="14">
    <source>
        <dbReference type="Pfam" id="PF15024"/>
    </source>
</evidence>
<comment type="similarity">
    <text evidence="3">Belongs to the glycosyltransferase 18 family.</text>
</comment>
<dbReference type="InterPro" id="IPR052105">
    <property type="entry name" value="MGAT5_Glycosyltransferase"/>
</dbReference>
<comment type="pathway">
    <text evidence="2">Protein modification; protein glycosylation.</text>
</comment>
<dbReference type="Pfam" id="PF15024">
    <property type="entry name" value="Glyco_transf_18"/>
    <property type="match status" value="1"/>
</dbReference>
<evidence type="ECO:0000256" key="8">
    <source>
        <dbReference type="ARBA" id="ARBA00022968"/>
    </source>
</evidence>
<dbReference type="Proteomes" id="UP001148018">
    <property type="component" value="Unassembled WGS sequence"/>
</dbReference>
<comment type="caution">
    <text evidence="15">The sequence shown here is derived from an EMBL/GenBank/DDBJ whole genome shotgun (WGS) entry which is preliminary data.</text>
</comment>
<evidence type="ECO:0000256" key="11">
    <source>
        <dbReference type="ARBA" id="ARBA00023136"/>
    </source>
</evidence>
<evidence type="ECO:0000256" key="2">
    <source>
        <dbReference type="ARBA" id="ARBA00004922"/>
    </source>
</evidence>
<keyword evidence="9" id="KW-1133">Transmembrane helix</keyword>
<evidence type="ECO:0000256" key="7">
    <source>
        <dbReference type="ARBA" id="ARBA00022692"/>
    </source>
</evidence>
<sequence length="85" mass="9846">MRARWTSDPCYAFYGVDGSECSFLVYLSEVEWFCPPVAWRNQTTVPTYKPTPKKQITKTGYALRMPDLEATADMARLKVRVAYDR</sequence>
<name>A0A9Q0IKA5_9TELE</name>
<protein>
    <recommendedName>
        <fullName evidence="4">alpha-1,6-mannosyl-glycoprotein 6-beta-N-acetylglucosaminyltransferase</fullName>
        <ecNumber evidence="4">2.4.1.155</ecNumber>
    </recommendedName>
</protein>